<reference evidence="2 3" key="2">
    <citation type="submission" date="2016-03" db="EMBL/GenBank/DDBJ databases">
        <title>EvidentialGene: Evidence-directed Construction of Genes on Genomes.</title>
        <authorList>
            <person name="Gilbert D.G."/>
            <person name="Choi J.-H."/>
            <person name="Mockaitis K."/>
            <person name="Colbourne J."/>
            <person name="Pfrender M."/>
        </authorList>
    </citation>
    <scope>NUCLEOTIDE SEQUENCE [LARGE SCALE GENOMIC DNA]</scope>
    <source>
        <strain evidence="2 3">Xinb3</strain>
        <tissue evidence="2">Complete organism</tissue>
    </source>
</reference>
<gene>
    <name evidence="2" type="ORF">APZ42_013311</name>
</gene>
<dbReference type="PIRSF" id="PIRSF013674">
    <property type="entry name" value="PXMP4"/>
    <property type="match status" value="1"/>
</dbReference>
<dbReference type="STRING" id="35525.A0A0P6ETZ1"/>
<name>A0A0P6ETZ1_9CRUS</name>
<dbReference type="EMBL" id="GDIQ01070925">
    <property type="protein sequence ID" value="JAN23812.1"/>
    <property type="molecule type" value="Transcribed_RNA"/>
</dbReference>
<dbReference type="EMBL" id="LRGB01000248">
    <property type="protein sequence ID" value="KZS20022.1"/>
    <property type="molecule type" value="Genomic_DNA"/>
</dbReference>
<dbReference type="InterPro" id="IPR019531">
    <property type="entry name" value="Pmp4"/>
</dbReference>
<evidence type="ECO:0000313" key="2">
    <source>
        <dbReference type="EMBL" id="KZS20022.1"/>
    </source>
</evidence>
<organism evidence="1">
    <name type="scientific">Daphnia magna</name>
    <dbReference type="NCBI Taxonomy" id="35525"/>
    <lineage>
        <taxon>Eukaryota</taxon>
        <taxon>Metazoa</taxon>
        <taxon>Ecdysozoa</taxon>
        <taxon>Arthropoda</taxon>
        <taxon>Crustacea</taxon>
        <taxon>Branchiopoda</taxon>
        <taxon>Diplostraca</taxon>
        <taxon>Cladocera</taxon>
        <taxon>Anomopoda</taxon>
        <taxon>Daphniidae</taxon>
        <taxon>Daphnia</taxon>
    </lineage>
</organism>
<dbReference type="Pfam" id="PF02466">
    <property type="entry name" value="Tim17"/>
    <property type="match status" value="1"/>
</dbReference>
<proteinExistence type="predicted"/>
<keyword evidence="3" id="KW-1185">Reference proteome</keyword>
<protein>
    <submittedName>
        <fullName evidence="1">Peroxisomal membrane protein</fullName>
    </submittedName>
</protein>
<reference evidence="1" key="1">
    <citation type="submission" date="2015-10" db="EMBL/GenBank/DDBJ databases">
        <title>EvidentialGene: Evidence-directed Construction of Complete mRNA Transcriptomes without Genomes.</title>
        <authorList>
            <person name="Gilbert D.G."/>
        </authorList>
    </citation>
    <scope>NUCLEOTIDE SEQUENCE</scope>
</reference>
<accession>A0A0P6ETZ1</accession>
<dbReference type="AlphaFoldDB" id="A0A0P6ETZ1"/>
<dbReference type="OrthoDB" id="39659at2759"/>
<evidence type="ECO:0000313" key="1">
    <source>
        <dbReference type="EMBL" id="JAN23812.1"/>
    </source>
</evidence>
<dbReference type="PANTHER" id="PTHR15460">
    <property type="entry name" value="PEROXISOMAL MEMBRANE PROTEIN 4"/>
    <property type="match status" value="1"/>
</dbReference>
<dbReference type="PANTHER" id="PTHR15460:SF3">
    <property type="entry name" value="PEROXISOMAL MEMBRANE PROTEIN 4"/>
    <property type="match status" value="1"/>
</dbReference>
<sequence length="202" mass="23433">MSLSTLFHHLLLSTPVSYHPLLAIIKGLRNGAVYGAKIRFPHAMVMTFLFRSGSLRDKITWILRATYTHSKNLATFVLIYKTLMAIMRRVEGQKGSIHPFLSAFIGGYFVFGTHDKINEQIVLYLLSRITVAFAKLAVKEGYISNPSFEVWPWFAAFVWGSVLWLFEFHRWTLQDSLRSSMIYLYDDSNVFSNLKNFLWHNK</sequence>
<dbReference type="Proteomes" id="UP000076858">
    <property type="component" value="Unassembled WGS sequence"/>
</dbReference>
<evidence type="ECO:0000313" key="3">
    <source>
        <dbReference type="Proteomes" id="UP000076858"/>
    </source>
</evidence>
<dbReference type="GO" id="GO:0005778">
    <property type="term" value="C:peroxisomal membrane"/>
    <property type="evidence" value="ECO:0007669"/>
    <property type="project" value="TreeGrafter"/>
</dbReference>